<protein>
    <submittedName>
        <fullName evidence="1">General transcription factor II-I repeat domain-containing protein 2</fullName>
    </submittedName>
</protein>
<gene>
    <name evidence="1" type="primary">X975_17149</name>
    <name evidence="1" type="ORF">TNIN_109681</name>
</gene>
<keyword evidence="2" id="KW-1185">Reference proteome</keyword>
<name>A0A8X6J4Z9_9ARAC</name>
<dbReference type="EMBL" id="BMAV01024740">
    <property type="protein sequence ID" value="GFS35714.1"/>
    <property type="molecule type" value="Genomic_DNA"/>
</dbReference>
<dbReference type="Proteomes" id="UP000886998">
    <property type="component" value="Unassembled WGS sequence"/>
</dbReference>
<evidence type="ECO:0000313" key="2">
    <source>
        <dbReference type="Proteomes" id="UP000886998"/>
    </source>
</evidence>
<evidence type="ECO:0000313" key="1">
    <source>
        <dbReference type="EMBL" id="GFS35714.1"/>
    </source>
</evidence>
<reference evidence="1" key="1">
    <citation type="submission" date="2020-08" db="EMBL/GenBank/DDBJ databases">
        <title>Multicomponent nature underlies the extraordinary mechanical properties of spider dragline silk.</title>
        <authorList>
            <person name="Kono N."/>
            <person name="Nakamura H."/>
            <person name="Mori M."/>
            <person name="Yoshida Y."/>
            <person name="Ohtoshi R."/>
            <person name="Malay A.D."/>
            <person name="Moran D.A.P."/>
            <person name="Tomita M."/>
            <person name="Numata K."/>
            <person name="Arakawa K."/>
        </authorList>
    </citation>
    <scope>NUCLEOTIDE SEQUENCE</scope>
</reference>
<sequence length="99" mass="10802">MSDTVKAKSSSFESSIACDESAAIGGKAQLPVFLFVLATRIIELIPMRGLTTGQDIFHCGLELLLKYYLPLSKLNSVSTDGAPSLTKKKRLRSTLLRKN</sequence>
<organism evidence="1 2">
    <name type="scientific">Trichonephila inaurata madagascariensis</name>
    <dbReference type="NCBI Taxonomy" id="2747483"/>
    <lineage>
        <taxon>Eukaryota</taxon>
        <taxon>Metazoa</taxon>
        <taxon>Ecdysozoa</taxon>
        <taxon>Arthropoda</taxon>
        <taxon>Chelicerata</taxon>
        <taxon>Arachnida</taxon>
        <taxon>Araneae</taxon>
        <taxon>Araneomorphae</taxon>
        <taxon>Entelegynae</taxon>
        <taxon>Araneoidea</taxon>
        <taxon>Nephilidae</taxon>
        <taxon>Trichonephila</taxon>
        <taxon>Trichonephila inaurata</taxon>
    </lineage>
</organism>
<accession>A0A8X6J4Z9</accession>
<proteinExistence type="predicted"/>
<dbReference type="AlphaFoldDB" id="A0A8X6J4Z9"/>
<comment type="caution">
    <text evidence="1">The sequence shown here is derived from an EMBL/GenBank/DDBJ whole genome shotgun (WGS) entry which is preliminary data.</text>
</comment>